<proteinExistence type="predicted"/>
<organism evidence="1 2">
    <name type="scientific">Pseudomonas asiatica</name>
    <dbReference type="NCBI Taxonomy" id="2219225"/>
    <lineage>
        <taxon>Bacteria</taxon>
        <taxon>Pseudomonadati</taxon>
        <taxon>Pseudomonadota</taxon>
        <taxon>Gammaproteobacteria</taxon>
        <taxon>Pseudomonadales</taxon>
        <taxon>Pseudomonadaceae</taxon>
        <taxon>Pseudomonas</taxon>
    </lineage>
</organism>
<accession>A0A9X4D0E4</accession>
<comment type="caution">
    <text evidence="1">The sequence shown here is derived from an EMBL/GenBank/DDBJ whole genome shotgun (WGS) entry which is preliminary data.</text>
</comment>
<gene>
    <name evidence="1" type="ORF">NP533_14440</name>
</gene>
<dbReference type="AlphaFoldDB" id="A0A9X4D0E4"/>
<evidence type="ECO:0000313" key="1">
    <source>
        <dbReference type="EMBL" id="MDD2107399.1"/>
    </source>
</evidence>
<protein>
    <recommendedName>
        <fullName evidence="3">CYTH domain-containing protein</fullName>
    </recommendedName>
</protein>
<dbReference type="RefSeq" id="WP_274079052.1">
    <property type="nucleotide sequence ID" value="NZ_JANIAN010000017.1"/>
</dbReference>
<evidence type="ECO:0008006" key="3">
    <source>
        <dbReference type="Google" id="ProtNLM"/>
    </source>
</evidence>
<reference evidence="1" key="1">
    <citation type="submission" date="2022-07" db="EMBL/GenBank/DDBJ databases">
        <title>Multi-strain Analysis of Pseudomonas putida Reveals Metabolic and Genetic Diversity.</title>
        <authorList>
            <person name="Monk J.M."/>
        </authorList>
    </citation>
    <scope>NUCLEOTIDE SEQUENCE</scope>
    <source>
        <strain evidence="1">17514</strain>
    </source>
</reference>
<name>A0A9X4D0E4_9PSED</name>
<evidence type="ECO:0000313" key="2">
    <source>
        <dbReference type="Proteomes" id="UP001150678"/>
    </source>
</evidence>
<dbReference type="EMBL" id="JANIAN010000017">
    <property type="protein sequence ID" value="MDD2107399.1"/>
    <property type="molecule type" value="Genomic_DNA"/>
</dbReference>
<dbReference type="Proteomes" id="UP001150678">
    <property type="component" value="Unassembled WGS sequence"/>
</dbReference>
<sequence>MSYEYKLVFEEPKTLQNLFDKLLESGACTKRSDYEIHIKDPKFNSIGSYDARLQKCDDTRAWLEILFPTPYLYGLFSTFLSDAKFRCLEDGDEDDEVSLKQAFRVRNIR</sequence>